<gene>
    <name evidence="1" type="ORF">DYL72_19285</name>
</gene>
<accession>A0A289GH98</accession>
<dbReference type="Proteomes" id="UP000256923">
    <property type="component" value="Chromosome 2"/>
</dbReference>
<evidence type="ECO:0000313" key="1">
    <source>
        <dbReference type="EMBL" id="AZS27057.1"/>
    </source>
</evidence>
<dbReference type="EMBL" id="CP034673">
    <property type="protein sequence ID" value="AZS27057.1"/>
    <property type="molecule type" value="Genomic_DNA"/>
</dbReference>
<sequence>MVKADEALHGGAFYLIAAFSIRFVPKTTKLPVLIATHHLPAMTSCFVIIAAWGFVNLIFLYTYPSD</sequence>
<protein>
    <submittedName>
        <fullName evidence="1">Uncharacterized protein</fullName>
    </submittedName>
</protein>
<dbReference type="AlphaFoldDB" id="A0A289GH98"/>
<evidence type="ECO:0000313" key="2">
    <source>
        <dbReference type="Proteomes" id="UP000256923"/>
    </source>
</evidence>
<name>A0A289GH98_VIBAN</name>
<organism evidence="1 2">
    <name type="scientific">Vibrio anguillarum</name>
    <name type="common">Listonella anguillarum</name>
    <dbReference type="NCBI Taxonomy" id="55601"/>
    <lineage>
        <taxon>Bacteria</taxon>
        <taxon>Pseudomonadati</taxon>
        <taxon>Pseudomonadota</taxon>
        <taxon>Gammaproteobacteria</taxon>
        <taxon>Vibrionales</taxon>
        <taxon>Vibrionaceae</taxon>
        <taxon>Vibrio</taxon>
    </lineage>
</organism>
<reference evidence="1 2" key="1">
    <citation type="submission" date="2018-12" db="EMBL/GenBank/DDBJ databases">
        <title>Characterization and Draft Genome of Vibrio anguillarum J360 Marine Pathogen Isolated from an Outbreak in Lumpfish (Cyclopterus lumpus).</title>
        <authorList>
            <person name="Vasquez J.I."/>
            <person name="Cao T."/>
            <person name="Chakraborty S."/>
            <person name="Gnanagobal H."/>
            <person name="Wescot J."/>
            <person name="Boyce D."/>
            <person name="Santander J."/>
        </authorList>
    </citation>
    <scope>NUCLEOTIDE SEQUENCE [LARGE SCALE GENOMIC DNA]</scope>
    <source>
        <strain evidence="1 2">J360</strain>
    </source>
</reference>
<proteinExistence type="predicted"/>